<feature type="transmembrane region" description="Helical" evidence="1">
    <location>
        <begin position="119"/>
        <end position="145"/>
    </location>
</feature>
<evidence type="ECO:0000313" key="3">
    <source>
        <dbReference type="Proteomes" id="UP000471640"/>
    </source>
</evidence>
<sequence length="259" mass="28071">MGTHVIHDHQSHGSDVPSIRKVDITEPLDWIRGGARTLARHPAHSLLYGSIFALACWLTALLTWSLPWFTVAFLTGLMLMGPFLAAGLYVAARQSEVEASVSIGQSVALIWERRTNLSLFVLFLGLIAAAWVRLSALLFAIKFSAFTPSIQSYQSVLGGTGFDPVVSGFFVGIGFILAATVFVTSAVAIPLILDRDAGPITAIQASVRTFNQNWPAMLLWAAIIVALSGIGILTFFLGMVVIFPLLGYATWESYKRMLA</sequence>
<keyword evidence="3" id="KW-1185">Reference proteome</keyword>
<dbReference type="InterPro" id="IPR018692">
    <property type="entry name" value="DUF2189"/>
</dbReference>
<organism evidence="2 3">
    <name type="scientific">Thiorhodococcus mannitoliphagus</name>
    <dbReference type="NCBI Taxonomy" id="329406"/>
    <lineage>
        <taxon>Bacteria</taxon>
        <taxon>Pseudomonadati</taxon>
        <taxon>Pseudomonadota</taxon>
        <taxon>Gammaproteobacteria</taxon>
        <taxon>Chromatiales</taxon>
        <taxon>Chromatiaceae</taxon>
        <taxon>Thiorhodococcus</taxon>
    </lineage>
</organism>
<dbReference type="Proteomes" id="UP000471640">
    <property type="component" value="Unassembled WGS sequence"/>
</dbReference>
<feature type="transmembrane region" description="Helical" evidence="1">
    <location>
        <begin position="46"/>
        <end position="66"/>
    </location>
</feature>
<keyword evidence="1" id="KW-1133">Transmembrane helix</keyword>
<evidence type="ECO:0000256" key="1">
    <source>
        <dbReference type="SAM" id="Phobius"/>
    </source>
</evidence>
<feature type="transmembrane region" description="Helical" evidence="1">
    <location>
        <begin position="165"/>
        <end position="193"/>
    </location>
</feature>
<dbReference type="EMBL" id="JAAIJR010000133">
    <property type="protein sequence ID" value="NEX22868.1"/>
    <property type="molecule type" value="Genomic_DNA"/>
</dbReference>
<name>A0A6P1DXF5_9GAMM</name>
<dbReference type="RefSeq" id="WP_164655960.1">
    <property type="nucleotide sequence ID" value="NZ_JAAIJR010000133.1"/>
</dbReference>
<accession>A0A6P1DXF5</accession>
<evidence type="ECO:0000313" key="2">
    <source>
        <dbReference type="EMBL" id="NEX22868.1"/>
    </source>
</evidence>
<feature type="transmembrane region" description="Helical" evidence="1">
    <location>
        <begin position="72"/>
        <end position="92"/>
    </location>
</feature>
<proteinExistence type="predicted"/>
<comment type="caution">
    <text evidence="2">The sequence shown here is derived from an EMBL/GenBank/DDBJ whole genome shotgun (WGS) entry which is preliminary data.</text>
</comment>
<dbReference type="Pfam" id="PF09955">
    <property type="entry name" value="DUF2189"/>
    <property type="match status" value="1"/>
</dbReference>
<dbReference type="AlphaFoldDB" id="A0A6P1DXF5"/>
<keyword evidence="1" id="KW-0472">Membrane</keyword>
<keyword evidence="1" id="KW-0812">Transmembrane</keyword>
<gene>
    <name evidence="2" type="ORF">G3480_21620</name>
</gene>
<reference evidence="2 3" key="2">
    <citation type="submission" date="2020-02" db="EMBL/GenBank/DDBJ databases">
        <title>Genome sequences of Thiorhodococcus mannitoliphagus and Thiorhodococcus minor, purple sulfur photosynthetic bacteria in the gammaproteobacterial family, Chromatiaceae.</title>
        <authorList>
            <person name="Aviles F.A."/>
            <person name="Meyer T.E."/>
            <person name="Kyndt J.A."/>
        </authorList>
    </citation>
    <scope>NUCLEOTIDE SEQUENCE [LARGE SCALE GENOMIC DNA]</scope>
    <source>
        <strain evidence="2 3">DSM 18266</strain>
    </source>
</reference>
<protein>
    <submittedName>
        <fullName evidence="2">DUF2189 domain-containing protein</fullName>
    </submittedName>
</protein>
<reference evidence="3" key="1">
    <citation type="journal article" date="2020" name="Microbiol. Resour. Announc.">
        <title>Draft Genome Sequences of Thiorhodococcus mannitoliphagus and Thiorhodococcus minor, Purple Sulfur Photosynthetic Bacteria in the Gammaproteobacterial Family Chromatiaceae.</title>
        <authorList>
            <person name="Aviles F.A."/>
            <person name="Meyer T.E."/>
            <person name="Kyndt J.A."/>
        </authorList>
    </citation>
    <scope>NUCLEOTIDE SEQUENCE [LARGE SCALE GENOMIC DNA]</scope>
    <source>
        <strain evidence="3">DSM 18266</strain>
    </source>
</reference>
<feature type="transmembrane region" description="Helical" evidence="1">
    <location>
        <begin position="214"/>
        <end position="247"/>
    </location>
</feature>